<keyword evidence="9 10" id="KW-0645">Protease</keyword>
<protein>
    <recommendedName>
        <fullName evidence="8">Zinc metalloproteinase</fullName>
    </recommendedName>
</protein>
<evidence type="ECO:0000256" key="8">
    <source>
        <dbReference type="PIRNR" id="PIRNR036365"/>
    </source>
</evidence>
<dbReference type="Proteomes" id="UP000024635">
    <property type="component" value="Unassembled WGS sequence"/>
</dbReference>
<dbReference type="SMART" id="SM00235">
    <property type="entry name" value="ZnMc"/>
    <property type="match status" value="1"/>
</dbReference>
<evidence type="ECO:0000256" key="5">
    <source>
        <dbReference type="ARBA" id="ARBA00023049"/>
    </source>
</evidence>
<evidence type="ECO:0000256" key="2">
    <source>
        <dbReference type="ARBA" id="ARBA00022525"/>
    </source>
</evidence>
<evidence type="ECO:0000256" key="3">
    <source>
        <dbReference type="ARBA" id="ARBA00022723"/>
    </source>
</evidence>
<dbReference type="EMBL" id="JARK01001339">
    <property type="protein sequence ID" value="EYC32055.1"/>
    <property type="molecule type" value="Genomic_DNA"/>
</dbReference>
<keyword evidence="5 9" id="KW-0482">Metalloprotease</keyword>
<evidence type="ECO:0000256" key="7">
    <source>
        <dbReference type="ARBA" id="ARBA00023180"/>
    </source>
</evidence>
<dbReference type="SUPFAM" id="SSF55486">
    <property type="entry name" value="Metalloproteases ('zincins'), catalytic domain"/>
    <property type="match status" value="1"/>
</dbReference>
<feature type="binding site" evidence="9">
    <location>
        <position position="145"/>
    </location>
    <ligand>
        <name>Zn(2+)</name>
        <dbReference type="ChEBI" id="CHEBI:29105"/>
        <note>catalytic</note>
    </ligand>
</feature>
<keyword evidence="6" id="KW-1015">Disulfide bond</keyword>
<dbReference type="PRINTS" id="PR00480">
    <property type="entry name" value="ASTACIN"/>
</dbReference>
<evidence type="ECO:0000256" key="6">
    <source>
        <dbReference type="ARBA" id="ARBA00023157"/>
    </source>
</evidence>
<comment type="caution">
    <text evidence="12">The sequence shown here is derived from an EMBL/GenBank/DDBJ whole genome shotgun (WGS) entry which is preliminary data.</text>
</comment>
<sequence>MLRAIATTFLFVACISEIVLGNIARNGEDRHLELMPIQEVITRFDRYRRQAQAWGPGVVPTKRIDYFFKDGISQAAKDLFLKATKAWEKYTCVKFKENTTPSTERMLVTDEGTQCLYKRNRTGRGMKIMYVGCGYFGGAAHEVGHSLWLDHTHNRHDRDKHLDVNDKSIEQEYYRLSHKLPGVSLQVYKEQYKKLTTSENKNYDIPYDYGSIMHYGSSGPNPTMTPKDRKYHKTMGSPLISFTDLAMVNKHHNCEDSCRGKPTECANRGFPNPNNCDICVCPSGYGGDRCEDKPDKCGKVLNATEKWQTVAREIYNKKVHGDYFKCTNWIKGPKGTKIEVQILEVSRASEWYPQGCVIAGIELKTNADQRLTGYRFCSEDDVKTELKSESNLVPFITYSMHTTNWLKVKLRYRYGRSFSLDCELLQM</sequence>
<keyword evidence="2 8" id="KW-0964">Secreted</keyword>
<feature type="chain" id="PRO_5005100997" description="Zinc metalloproteinase" evidence="8 10">
    <location>
        <begin position="22"/>
        <end position="427"/>
    </location>
</feature>
<dbReference type="AlphaFoldDB" id="A0A016VXE9"/>
<dbReference type="InterPro" id="IPR001506">
    <property type="entry name" value="Peptidase_M12A"/>
</dbReference>
<dbReference type="InterPro" id="IPR017050">
    <property type="entry name" value="Metallopeptidase_nem"/>
</dbReference>
<evidence type="ECO:0000313" key="13">
    <source>
        <dbReference type="Proteomes" id="UP000024635"/>
    </source>
</evidence>
<name>A0A016VXE9_9BILA</name>
<accession>A0A016VXE9</accession>
<dbReference type="InterPro" id="IPR024079">
    <property type="entry name" value="MetalloPept_cat_dom_sf"/>
</dbReference>
<proteinExistence type="predicted"/>
<feature type="binding site" evidence="9">
    <location>
        <position position="151"/>
    </location>
    <ligand>
        <name>Zn(2+)</name>
        <dbReference type="ChEBI" id="CHEBI:29105"/>
        <note>catalytic</note>
    </ligand>
</feature>
<dbReference type="PROSITE" id="PS00022">
    <property type="entry name" value="EGF_1"/>
    <property type="match status" value="1"/>
</dbReference>
<keyword evidence="7" id="KW-0325">Glycoprotein</keyword>
<dbReference type="Pfam" id="PF01400">
    <property type="entry name" value="Astacin"/>
    <property type="match status" value="1"/>
</dbReference>
<feature type="active site" evidence="9">
    <location>
        <position position="142"/>
    </location>
</feature>
<keyword evidence="9 10" id="KW-0378">Hydrolase</keyword>
<evidence type="ECO:0000256" key="1">
    <source>
        <dbReference type="ARBA" id="ARBA00004613"/>
    </source>
</evidence>
<keyword evidence="4 9" id="KW-0862">Zinc</keyword>
<feature type="binding site" evidence="9">
    <location>
        <position position="141"/>
    </location>
    <ligand>
        <name>Zn(2+)</name>
        <dbReference type="ChEBI" id="CHEBI:29105"/>
        <note>catalytic</note>
    </ligand>
</feature>
<comment type="caution">
    <text evidence="9">Lacks conserved residue(s) required for the propagation of feature annotation.</text>
</comment>
<dbReference type="OrthoDB" id="5780917at2759"/>
<dbReference type="PROSITE" id="PS01186">
    <property type="entry name" value="EGF_2"/>
    <property type="match status" value="1"/>
</dbReference>
<dbReference type="Gene3D" id="3.40.390.10">
    <property type="entry name" value="Collagenase (Catalytic Domain)"/>
    <property type="match status" value="1"/>
</dbReference>
<dbReference type="PROSITE" id="PS51864">
    <property type="entry name" value="ASTACIN"/>
    <property type="match status" value="1"/>
</dbReference>
<keyword evidence="3 9" id="KW-0479">Metal-binding</keyword>
<reference evidence="13" key="1">
    <citation type="journal article" date="2015" name="Nat. Genet.">
        <title>The genome and transcriptome of the zoonotic hookworm Ancylostoma ceylanicum identify infection-specific gene families.</title>
        <authorList>
            <person name="Schwarz E.M."/>
            <person name="Hu Y."/>
            <person name="Antoshechkin I."/>
            <person name="Miller M.M."/>
            <person name="Sternberg P.W."/>
            <person name="Aroian R.V."/>
        </authorList>
    </citation>
    <scope>NUCLEOTIDE SEQUENCE</scope>
    <source>
        <strain evidence="13">HY135</strain>
    </source>
</reference>
<keyword evidence="8 10" id="KW-0732">Signal</keyword>
<evidence type="ECO:0000256" key="4">
    <source>
        <dbReference type="ARBA" id="ARBA00022833"/>
    </source>
</evidence>
<dbReference type="GO" id="GO:0008270">
    <property type="term" value="F:zinc ion binding"/>
    <property type="evidence" value="ECO:0007669"/>
    <property type="project" value="UniProtKB-UniRule"/>
</dbReference>
<dbReference type="PANTHER" id="PTHR10127:SF794">
    <property type="entry name" value="ZINC METALLOPROTEINASE NAS-22-RELATED"/>
    <property type="match status" value="1"/>
</dbReference>
<dbReference type="PANTHER" id="PTHR10127">
    <property type="entry name" value="DISCOIDIN, CUB, EGF, LAMININ , AND ZINC METALLOPROTEASE DOMAIN CONTAINING"/>
    <property type="match status" value="1"/>
</dbReference>
<feature type="signal peptide" evidence="8 10">
    <location>
        <begin position="1"/>
        <end position="21"/>
    </location>
</feature>
<dbReference type="InterPro" id="IPR006026">
    <property type="entry name" value="Peptidase_Metallo"/>
</dbReference>
<gene>
    <name evidence="12" type="primary">Acey_s0003.g1374</name>
    <name evidence="12" type="ORF">Y032_0003g1374</name>
</gene>
<dbReference type="STRING" id="53326.A0A016VXE9"/>
<dbReference type="PIRSF" id="PIRSF036365">
    <property type="entry name" value="Astacin_nematoda"/>
    <property type="match status" value="1"/>
</dbReference>
<dbReference type="GO" id="GO:0018996">
    <property type="term" value="P:molting cycle, collagen and cuticulin-based cuticle"/>
    <property type="evidence" value="ECO:0007669"/>
    <property type="project" value="InterPro"/>
</dbReference>
<dbReference type="GO" id="GO:0006508">
    <property type="term" value="P:proteolysis"/>
    <property type="evidence" value="ECO:0007669"/>
    <property type="project" value="UniProtKB-KW"/>
</dbReference>
<evidence type="ECO:0000256" key="10">
    <source>
        <dbReference type="RuleBase" id="RU361183"/>
    </source>
</evidence>
<comment type="cofactor">
    <cofactor evidence="9 10">
        <name>Zn(2+)</name>
        <dbReference type="ChEBI" id="CHEBI:29105"/>
    </cofactor>
    <text evidence="9 10">Binds 1 zinc ion per subunit.</text>
</comment>
<evidence type="ECO:0000313" key="12">
    <source>
        <dbReference type="EMBL" id="EYC32055.1"/>
    </source>
</evidence>
<feature type="domain" description="Peptidase M12A" evidence="11">
    <location>
        <begin position="39"/>
        <end position="255"/>
    </location>
</feature>
<dbReference type="GO" id="GO:0005576">
    <property type="term" value="C:extracellular region"/>
    <property type="evidence" value="ECO:0007669"/>
    <property type="project" value="UniProtKB-SubCell"/>
</dbReference>
<evidence type="ECO:0000259" key="11">
    <source>
        <dbReference type="PROSITE" id="PS51864"/>
    </source>
</evidence>
<dbReference type="GO" id="GO:0004222">
    <property type="term" value="F:metalloendopeptidase activity"/>
    <property type="evidence" value="ECO:0007669"/>
    <property type="project" value="UniProtKB-UniRule"/>
</dbReference>
<comment type="subcellular location">
    <subcellularLocation>
        <location evidence="1 8">Secreted</location>
    </subcellularLocation>
</comment>
<keyword evidence="13" id="KW-1185">Reference proteome</keyword>
<dbReference type="InterPro" id="IPR000742">
    <property type="entry name" value="EGF"/>
</dbReference>
<organism evidence="12 13">
    <name type="scientific">Ancylostoma ceylanicum</name>
    <dbReference type="NCBI Taxonomy" id="53326"/>
    <lineage>
        <taxon>Eukaryota</taxon>
        <taxon>Metazoa</taxon>
        <taxon>Ecdysozoa</taxon>
        <taxon>Nematoda</taxon>
        <taxon>Chromadorea</taxon>
        <taxon>Rhabditida</taxon>
        <taxon>Rhabditina</taxon>
        <taxon>Rhabditomorpha</taxon>
        <taxon>Strongyloidea</taxon>
        <taxon>Ancylostomatidae</taxon>
        <taxon>Ancylostomatinae</taxon>
        <taxon>Ancylostoma</taxon>
    </lineage>
</organism>
<evidence type="ECO:0000256" key="9">
    <source>
        <dbReference type="PROSITE-ProRule" id="PRU01211"/>
    </source>
</evidence>